<keyword evidence="4 6" id="KW-1133">Transmembrane helix</keyword>
<protein>
    <submittedName>
        <fullName evidence="7">Divalent metal cation transporter MntH</fullName>
    </submittedName>
</protein>
<keyword evidence="5 6" id="KW-0472">Membrane</keyword>
<dbReference type="KEGG" id="jda:BW727_101543"/>
<dbReference type="PANTHER" id="PTHR11706">
    <property type="entry name" value="SOLUTE CARRIER PROTEIN FAMILY 11 MEMBER"/>
    <property type="match status" value="1"/>
</dbReference>
<sequence>MSIFVGVMGIVFVITMFLVRPDFGEVLRGFVPTGIPDGSIVNIVALIGTTLIGINLLMKAITTAEKWQGEEHLPAARFDTVFNVGIGILITAAIVITSGTVLYGTGTVVSSPIIFSQMLEPVLGNSARMIGDVRIAAAGLSSAIATPLILKVVLARLFKW</sequence>
<dbReference type="EMBL" id="CP019728">
    <property type="protein sequence ID" value="AQS53910.1"/>
    <property type="molecule type" value="Genomic_DNA"/>
</dbReference>
<dbReference type="InterPro" id="IPR001046">
    <property type="entry name" value="NRAMP_fam"/>
</dbReference>
<dbReference type="Pfam" id="PF01566">
    <property type="entry name" value="Nramp"/>
    <property type="match status" value="1"/>
</dbReference>
<name>A0A1S6IR02_9LACT</name>
<evidence type="ECO:0000256" key="2">
    <source>
        <dbReference type="ARBA" id="ARBA00022448"/>
    </source>
</evidence>
<dbReference type="GO" id="GO:0005384">
    <property type="term" value="F:manganese ion transmembrane transporter activity"/>
    <property type="evidence" value="ECO:0007669"/>
    <property type="project" value="TreeGrafter"/>
</dbReference>
<evidence type="ECO:0000256" key="5">
    <source>
        <dbReference type="ARBA" id="ARBA00023136"/>
    </source>
</evidence>
<comment type="subcellular location">
    <subcellularLocation>
        <location evidence="1">Membrane</location>
        <topology evidence="1">Multi-pass membrane protein</topology>
    </subcellularLocation>
</comment>
<reference evidence="7 8" key="1">
    <citation type="journal article" date="2014" name="Int. J. Syst. Evol. Microbiol.">
        <title>Jeotgalibaca dankookensis gen. nov., sp. nov., a member of the family Carnobacteriaceae, isolated from seujeot (Korean traditional food).</title>
        <authorList>
            <person name="Lee D.G."/>
            <person name="Trujillo M.E."/>
            <person name="Kang H."/>
            <person name="Ahn T.Y."/>
        </authorList>
    </citation>
    <scope>NUCLEOTIDE SEQUENCE [LARGE SCALE GENOMIC DNA]</scope>
    <source>
        <strain evidence="7 8">EX-07</strain>
    </source>
</reference>
<evidence type="ECO:0000313" key="8">
    <source>
        <dbReference type="Proteomes" id="UP000188993"/>
    </source>
</evidence>
<dbReference type="AlphaFoldDB" id="A0A1S6IR02"/>
<evidence type="ECO:0000256" key="6">
    <source>
        <dbReference type="SAM" id="Phobius"/>
    </source>
</evidence>
<accession>A0A1S6IR02</accession>
<proteinExistence type="predicted"/>
<feature type="transmembrane region" description="Helical" evidence="6">
    <location>
        <begin position="82"/>
        <end position="115"/>
    </location>
</feature>
<evidence type="ECO:0000256" key="3">
    <source>
        <dbReference type="ARBA" id="ARBA00022692"/>
    </source>
</evidence>
<organism evidence="7 8">
    <name type="scientific">Jeotgalibaca dankookensis</name>
    <dbReference type="NCBI Taxonomy" id="708126"/>
    <lineage>
        <taxon>Bacteria</taxon>
        <taxon>Bacillati</taxon>
        <taxon>Bacillota</taxon>
        <taxon>Bacilli</taxon>
        <taxon>Lactobacillales</taxon>
        <taxon>Carnobacteriaceae</taxon>
        <taxon>Jeotgalibaca</taxon>
    </lineage>
</organism>
<dbReference type="GO" id="GO:0005886">
    <property type="term" value="C:plasma membrane"/>
    <property type="evidence" value="ECO:0007669"/>
    <property type="project" value="TreeGrafter"/>
</dbReference>
<evidence type="ECO:0000256" key="4">
    <source>
        <dbReference type="ARBA" id="ARBA00022989"/>
    </source>
</evidence>
<keyword evidence="8" id="KW-1185">Reference proteome</keyword>
<dbReference type="STRING" id="708126.BW727_101543"/>
<dbReference type="PANTHER" id="PTHR11706:SF33">
    <property type="entry name" value="NATURAL RESISTANCE-ASSOCIATED MACROPHAGE PROTEIN 2"/>
    <property type="match status" value="1"/>
</dbReference>
<dbReference type="GO" id="GO:0034755">
    <property type="term" value="P:iron ion transmembrane transport"/>
    <property type="evidence" value="ECO:0007669"/>
    <property type="project" value="TreeGrafter"/>
</dbReference>
<dbReference type="Proteomes" id="UP000188993">
    <property type="component" value="Chromosome"/>
</dbReference>
<feature type="transmembrane region" description="Helical" evidence="6">
    <location>
        <begin position="135"/>
        <end position="154"/>
    </location>
</feature>
<keyword evidence="3 6" id="KW-0812">Transmembrane</keyword>
<evidence type="ECO:0000313" key="7">
    <source>
        <dbReference type="EMBL" id="AQS53910.1"/>
    </source>
</evidence>
<feature type="transmembrane region" description="Helical" evidence="6">
    <location>
        <begin position="40"/>
        <end position="61"/>
    </location>
</feature>
<keyword evidence="2" id="KW-0813">Transport</keyword>
<dbReference type="GO" id="GO:0015086">
    <property type="term" value="F:cadmium ion transmembrane transporter activity"/>
    <property type="evidence" value="ECO:0007669"/>
    <property type="project" value="TreeGrafter"/>
</dbReference>
<gene>
    <name evidence="7" type="primary">mntH</name>
    <name evidence="7" type="ORF">BW727_101543</name>
</gene>
<evidence type="ECO:0000256" key="1">
    <source>
        <dbReference type="ARBA" id="ARBA00004141"/>
    </source>
</evidence>